<name>A0A9P7W458_9AGAR</name>
<dbReference type="AlphaFoldDB" id="A0A9P7W458"/>
<keyword evidence="2" id="KW-1185">Reference proteome</keyword>
<evidence type="ECO:0000313" key="2">
    <source>
        <dbReference type="Proteomes" id="UP000812287"/>
    </source>
</evidence>
<comment type="caution">
    <text evidence="1">The sequence shown here is derived from an EMBL/GenBank/DDBJ whole genome shotgun (WGS) entry which is preliminary data.</text>
</comment>
<dbReference type="RefSeq" id="XP_043045338.1">
    <property type="nucleotide sequence ID" value="XM_043190826.1"/>
</dbReference>
<reference evidence="1" key="1">
    <citation type="submission" date="2020-11" db="EMBL/GenBank/DDBJ databases">
        <title>Adaptations for nitrogen fixation in a non-lichenized fungal sporocarp promotes dispersal by wood-feeding termites.</title>
        <authorList>
            <consortium name="DOE Joint Genome Institute"/>
            <person name="Koch R.A."/>
            <person name="Yoon G."/>
            <person name="Arayal U."/>
            <person name="Lail K."/>
            <person name="Amirebrahimi M."/>
            <person name="Labutti K."/>
            <person name="Lipzen A."/>
            <person name="Riley R."/>
            <person name="Barry K."/>
            <person name="Henrissat B."/>
            <person name="Grigoriev I.V."/>
            <person name="Herr J.R."/>
            <person name="Aime M.C."/>
        </authorList>
    </citation>
    <scope>NUCLEOTIDE SEQUENCE</scope>
    <source>
        <strain evidence="1">MCA 3950</strain>
    </source>
</reference>
<gene>
    <name evidence="1" type="ORF">BT62DRAFT_999546</name>
</gene>
<dbReference type="EMBL" id="MU250524">
    <property type="protein sequence ID" value="KAG7451838.1"/>
    <property type="molecule type" value="Genomic_DNA"/>
</dbReference>
<evidence type="ECO:0000313" key="1">
    <source>
        <dbReference type="EMBL" id="KAG7451838.1"/>
    </source>
</evidence>
<proteinExistence type="predicted"/>
<sequence>MKLDGCIEPTTQRNRGIVESSVGTEKPTAPIFFRCPCIYTFFFASKAAVLKFGVANAIYSHDIYSNSFYCPGYLSNRRNPQELKRATLARDRSLATNVGHGPTWQLQRAIGARGRTVF</sequence>
<organism evidence="1 2">
    <name type="scientific">Guyanagaster necrorhizus</name>
    <dbReference type="NCBI Taxonomy" id="856835"/>
    <lineage>
        <taxon>Eukaryota</taxon>
        <taxon>Fungi</taxon>
        <taxon>Dikarya</taxon>
        <taxon>Basidiomycota</taxon>
        <taxon>Agaricomycotina</taxon>
        <taxon>Agaricomycetes</taxon>
        <taxon>Agaricomycetidae</taxon>
        <taxon>Agaricales</taxon>
        <taxon>Marasmiineae</taxon>
        <taxon>Physalacriaceae</taxon>
        <taxon>Guyanagaster</taxon>
    </lineage>
</organism>
<dbReference type="GeneID" id="66113123"/>
<protein>
    <submittedName>
        <fullName evidence="1">Uncharacterized protein</fullName>
    </submittedName>
</protein>
<accession>A0A9P7W458</accession>
<dbReference type="Proteomes" id="UP000812287">
    <property type="component" value="Unassembled WGS sequence"/>
</dbReference>